<comment type="subcellular location">
    <subcellularLocation>
        <location evidence="1">Cell membrane</location>
        <topology evidence="1">Multi-pass membrane protein</topology>
    </subcellularLocation>
</comment>
<evidence type="ECO:0008006" key="9">
    <source>
        <dbReference type="Google" id="ProtNLM"/>
    </source>
</evidence>
<dbReference type="PANTHER" id="PTHR30086:SF20">
    <property type="entry name" value="ARGININE EXPORTER PROTEIN ARGO-RELATED"/>
    <property type="match status" value="1"/>
</dbReference>
<reference evidence="7 8" key="1">
    <citation type="submission" date="2018-05" db="EMBL/GenBank/DDBJ databases">
        <title>Acuticoccus sediminis sp. nov., isolated from deep-sea sediment of Indian Ocean.</title>
        <authorList>
            <person name="Liu X."/>
            <person name="Lai Q."/>
            <person name="Du Y."/>
            <person name="Sun F."/>
            <person name="Zhang X."/>
            <person name="Wang S."/>
            <person name="Shao Z."/>
        </authorList>
    </citation>
    <scope>NUCLEOTIDE SEQUENCE [LARGE SCALE GENOMIC DNA]</scope>
    <source>
        <strain evidence="7 8">PTG4-2</strain>
    </source>
</reference>
<proteinExistence type="predicted"/>
<evidence type="ECO:0000256" key="1">
    <source>
        <dbReference type="ARBA" id="ARBA00004651"/>
    </source>
</evidence>
<dbReference type="Proteomes" id="UP000249590">
    <property type="component" value="Unassembled WGS sequence"/>
</dbReference>
<sequence length="200" mass="21193">MPFSTDSLLALITFALATSWSPGPNNFMLASSGATFGFWRTIPHVLGVVIGFPIMLFIVTLGLGEVFRTQPAVRDVVVWVGLVVMLYLALRIATQRVGIARDAARPLGFLTVSAFQWVNPKAWVMSIGVAATFASGLAPTREAAATALVFVVSGSTSASGWAAAGAALQRILGHGMRLRVFNVTMGLLLAASAVWMVLDR</sequence>
<evidence type="ECO:0000256" key="5">
    <source>
        <dbReference type="ARBA" id="ARBA00023136"/>
    </source>
</evidence>
<dbReference type="OrthoDB" id="9812084at2"/>
<gene>
    <name evidence="7" type="ORF">DLJ53_30945</name>
</gene>
<keyword evidence="5 6" id="KW-0472">Membrane</keyword>
<accession>A0A8B2NGZ2</accession>
<dbReference type="InterPro" id="IPR001123">
    <property type="entry name" value="LeuE-type"/>
</dbReference>
<keyword evidence="8" id="KW-1185">Reference proteome</keyword>
<evidence type="ECO:0000256" key="3">
    <source>
        <dbReference type="ARBA" id="ARBA00022692"/>
    </source>
</evidence>
<organism evidence="7 8">
    <name type="scientific">Acuticoccus sediminis</name>
    <dbReference type="NCBI Taxonomy" id="2184697"/>
    <lineage>
        <taxon>Bacteria</taxon>
        <taxon>Pseudomonadati</taxon>
        <taxon>Pseudomonadota</taxon>
        <taxon>Alphaproteobacteria</taxon>
        <taxon>Hyphomicrobiales</taxon>
        <taxon>Amorphaceae</taxon>
        <taxon>Acuticoccus</taxon>
    </lineage>
</organism>
<evidence type="ECO:0000256" key="6">
    <source>
        <dbReference type="SAM" id="Phobius"/>
    </source>
</evidence>
<feature type="transmembrane region" description="Helical" evidence="6">
    <location>
        <begin position="143"/>
        <end position="168"/>
    </location>
</feature>
<keyword evidence="4 6" id="KW-1133">Transmembrane helix</keyword>
<keyword evidence="2" id="KW-1003">Cell membrane</keyword>
<feature type="transmembrane region" description="Helical" evidence="6">
    <location>
        <begin position="76"/>
        <end position="93"/>
    </location>
</feature>
<comment type="caution">
    <text evidence="7">The sequence shown here is derived from an EMBL/GenBank/DDBJ whole genome shotgun (WGS) entry which is preliminary data.</text>
</comment>
<name>A0A8B2NGZ2_9HYPH</name>
<evidence type="ECO:0000313" key="7">
    <source>
        <dbReference type="EMBL" id="RAH97085.1"/>
    </source>
</evidence>
<dbReference type="Pfam" id="PF01810">
    <property type="entry name" value="LysE"/>
    <property type="match status" value="1"/>
</dbReference>
<dbReference type="EMBL" id="QHHQ01000010">
    <property type="protein sequence ID" value="RAH97085.1"/>
    <property type="molecule type" value="Genomic_DNA"/>
</dbReference>
<feature type="transmembrane region" description="Helical" evidence="6">
    <location>
        <begin position="45"/>
        <end position="64"/>
    </location>
</feature>
<dbReference type="RefSeq" id="WP_111352192.1">
    <property type="nucleotide sequence ID" value="NZ_QHHQ01000010.1"/>
</dbReference>
<dbReference type="AlphaFoldDB" id="A0A8B2NGZ2"/>
<dbReference type="GO" id="GO:0005886">
    <property type="term" value="C:plasma membrane"/>
    <property type="evidence" value="ECO:0007669"/>
    <property type="project" value="UniProtKB-SubCell"/>
</dbReference>
<keyword evidence="3 6" id="KW-0812">Transmembrane</keyword>
<evidence type="ECO:0000313" key="8">
    <source>
        <dbReference type="Proteomes" id="UP000249590"/>
    </source>
</evidence>
<feature type="transmembrane region" description="Helical" evidence="6">
    <location>
        <begin position="180"/>
        <end position="198"/>
    </location>
</feature>
<evidence type="ECO:0000256" key="4">
    <source>
        <dbReference type="ARBA" id="ARBA00022989"/>
    </source>
</evidence>
<evidence type="ECO:0000256" key="2">
    <source>
        <dbReference type="ARBA" id="ARBA00022475"/>
    </source>
</evidence>
<dbReference type="PANTHER" id="PTHR30086">
    <property type="entry name" value="ARGININE EXPORTER PROTEIN ARGO"/>
    <property type="match status" value="1"/>
</dbReference>
<dbReference type="GO" id="GO:0015171">
    <property type="term" value="F:amino acid transmembrane transporter activity"/>
    <property type="evidence" value="ECO:0007669"/>
    <property type="project" value="TreeGrafter"/>
</dbReference>
<protein>
    <recommendedName>
        <fullName evidence="9">Threonine/homoserine/homoserine lactone efflux protein</fullName>
    </recommendedName>
</protein>
<dbReference type="GO" id="GO:0033228">
    <property type="term" value="P:cysteine export across plasma membrane"/>
    <property type="evidence" value="ECO:0007669"/>
    <property type="project" value="TreeGrafter"/>
</dbReference>